<protein>
    <recommendedName>
        <fullName evidence="3">Lipoprotein</fullName>
    </recommendedName>
</protein>
<dbReference type="Proteomes" id="UP001199816">
    <property type="component" value="Unassembled WGS sequence"/>
</dbReference>
<name>A0ABS8PSC3_9BACT</name>
<reference evidence="1 2" key="1">
    <citation type="submission" date="2021-11" db="EMBL/GenBank/DDBJ databases">
        <title>Genomic of Niabella pedocola.</title>
        <authorList>
            <person name="Wu T."/>
        </authorList>
    </citation>
    <scope>NUCLEOTIDE SEQUENCE [LARGE SCALE GENOMIC DNA]</scope>
    <source>
        <strain evidence="1 2">JCM 31011</strain>
    </source>
</reference>
<proteinExistence type="predicted"/>
<sequence length="199" mass="23045">MKHYFSVLWMVFFFGSCGVEDAKRTEEAGSVKNSPASLEAPAPVVEDTARMVAGIRSEFERINKAPLISRQFNWRSPEKCEPPYQEGTATYYYDHEKLVKIHNHGAEDHGEWKEDYYFRNGELIFMYLDNAYGGAANPTEYKYQCRYYFNGHRLIKKLESANPEYHLAQDRIDHMARIAGRLYSATDSTAISRILTCEE</sequence>
<evidence type="ECO:0008006" key="3">
    <source>
        <dbReference type="Google" id="ProtNLM"/>
    </source>
</evidence>
<accession>A0ABS8PSC3</accession>
<comment type="caution">
    <text evidence="1">The sequence shown here is derived from an EMBL/GenBank/DDBJ whole genome shotgun (WGS) entry which is preliminary data.</text>
</comment>
<dbReference type="PROSITE" id="PS51257">
    <property type="entry name" value="PROKAR_LIPOPROTEIN"/>
    <property type="match status" value="1"/>
</dbReference>
<evidence type="ECO:0000313" key="1">
    <source>
        <dbReference type="EMBL" id="MCD2423978.1"/>
    </source>
</evidence>
<gene>
    <name evidence="1" type="ORF">LQ567_14465</name>
</gene>
<dbReference type="RefSeq" id="WP_231005235.1">
    <property type="nucleotide sequence ID" value="NZ_JAJNEC010000005.1"/>
</dbReference>
<organism evidence="1 2">
    <name type="scientific">Niabella pedocola</name>
    <dbReference type="NCBI Taxonomy" id="1752077"/>
    <lineage>
        <taxon>Bacteria</taxon>
        <taxon>Pseudomonadati</taxon>
        <taxon>Bacteroidota</taxon>
        <taxon>Chitinophagia</taxon>
        <taxon>Chitinophagales</taxon>
        <taxon>Chitinophagaceae</taxon>
        <taxon>Niabella</taxon>
    </lineage>
</organism>
<keyword evidence="2" id="KW-1185">Reference proteome</keyword>
<evidence type="ECO:0000313" key="2">
    <source>
        <dbReference type="Proteomes" id="UP001199816"/>
    </source>
</evidence>
<dbReference type="EMBL" id="JAJNEC010000005">
    <property type="protein sequence ID" value="MCD2423978.1"/>
    <property type="molecule type" value="Genomic_DNA"/>
</dbReference>